<proteinExistence type="inferred from homology"/>
<dbReference type="SUPFAM" id="SSF54991">
    <property type="entry name" value="Anticodon-binding domain of PheRS"/>
    <property type="match status" value="1"/>
</dbReference>
<comment type="caution">
    <text evidence="20">The sequence shown here is derived from an EMBL/GenBank/DDBJ whole genome shotgun (WGS) entry which is preliminary data.</text>
</comment>
<dbReference type="PANTHER" id="PTHR10947">
    <property type="entry name" value="PHENYLALANYL-TRNA SYNTHETASE BETA CHAIN AND LEUCINE-RICH REPEAT-CONTAINING PROTEIN 47"/>
    <property type="match status" value="1"/>
</dbReference>
<dbReference type="NCBIfam" id="TIGR00472">
    <property type="entry name" value="pheT_bact"/>
    <property type="match status" value="1"/>
</dbReference>
<keyword evidence="12 15" id="KW-0648">Protein biosynthesis</keyword>
<keyword evidence="21" id="KW-1185">Reference proteome</keyword>
<gene>
    <name evidence="15" type="primary">pheT</name>
    <name evidence="20" type="ORF">I0Q91_10965</name>
</gene>
<evidence type="ECO:0000256" key="1">
    <source>
        <dbReference type="ARBA" id="ARBA00004496"/>
    </source>
</evidence>
<keyword evidence="13 15" id="KW-0030">Aminoacyl-tRNA synthetase</keyword>
<evidence type="ECO:0000256" key="9">
    <source>
        <dbReference type="ARBA" id="ARBA00022840"/>
    </source>
</evidence>
<dbReference type="InterPro" id="IPR005121">
    <property type="entry name" value="Fdx_antiC-bd"/>
</dbReference>
<dbReference type="Pfam" id="PF03147">
    <property type="entry name" value="FDX-ACB"/>
    <property type="match status" value="1"/>
</dbReference>
<dbReference type="Gene3D" id="3.30.56.10">
    <property type="match status" value="2"/>
</dbReference>
<dbReference type="PANTHER" id="PTHR10947:SF0">
    <property type="entry name" value="PHENYLALANINE--TRNA LIGASE BETA SUBUNIT"/>
    <property type="match status" value="1"/>
</dbReference>
<evidence type="ECO:0000256" key="15">
    <source>
        <dbReference type="HAMAP-Rule" id="MF_00283"/>
    </source>
</evidence>
<dbReference type="Pfam" id="PF01588">
    <property type="entry name" value="tRNA_bind"/>
    <property type="match status" value="1"/>
</dbReference>
<dbReference type="GO" id="GO:0006432">
    <property type="term" value="P:phenylalanyl-tRNA aminoacylation"/>
    <property type="evidence" value="ECO:0007669"/>
    <property type="project" value="UniProtKB-UniRule"/>
</dbReference>
<dbReference type="Pfam" id="PF03483">
    <property type="entry name" value="B3_4"/>
    <property type="match status" value="1"/>
</dbReference>
<evidence type="ECO:0000259" key="17">
    <source>
        <dbReference type="PROSITE" id="PS50886"/>
    </source>
</evidence>
<feature type="binding site" evidence="15">
    <location>
        <position position="465"/>
    </location>
    <ligand>
        <name>Mg(2+)</name>
        <dbReference type="ChEBI" id="CHEBI:18420"/>
        <note>shared with alpha subunit</note>
    </ligand>
</feature>
<evidence type="ECO:0000313" key="21">
    <source>
        <dbReference type="Proteomes" id="UP000621436"/>
    </source>
</evidence>
<feature type="binding site" evidence="15">
    <location>
        <position position="455"/>
    </location>
    <ligand>
        <name>Mg(2+)</name>
        <dbReference type="ChEBI" id="CHEBI:18420"/>
        <note>shared with alpha subunit</note>
    </ligand>
</feature>
<keyword evidence="8 15" id="KW-0547">Nucleotide-binding</keyword>
<dbReference type="PROSITE" id="PS50886">
    <property type="entry name" value="TRBD"/>
    <property type="match status" value="1"/>
</dbReference>
<dbReference type="Gene3D" id="2.40.50.140">
    <property type="entry name" value="Nucleic acid-binding proteins"/>
    <property type="match status" value="1"/>
</dbReference>
<evidence type="ECO:0000256" key="8">
    <source>
        <dbReference type="ARBA" id="ARBA00022741"/>
    </source>
</evidence>
<dbReference type="GO" id="GO:0016740">
    <property type="term" value="F:transferase activity"/>
    <property type="evidence" value="ECO:0007669"/>
    <property type="project" value="UniProtKB-ARBA"/>
</dbReference>
<evidence type="ECO:0000259" key="19">
    <source>
        <dbReference type="PROSITE" id="PS51483"/>
    </source>
</evidence>
<evidence type="ECO:0000256" key="11">
    <source>
        <dbReference type="ARBA" id="ARBA00022884"/>
    </source>
</evidence>
<dbReference type="PROSITE" id="PS51483">
    <property type="entry name" value="B5"/>
    <property type="match status" value="1"/>
</dbReference>
<evidence type="ECO:0000256" key="5">
    <source>
        <dbReference type="ARBA" id="ARBA00022555"/>
    </source>
</evidence>
<accession>A0A931F8C8</accession>
<dbReference type="SUPFAM" id="SSF50249">
    <property type="entry name" value="Nucleic acid-binding proteins"/>
    <property type="match status" value="1"/>
</dbReference>
<evidence type="ECO:0000256" key="3">
    <source>
        <dbReference type="ARBA" id="ARBA00011209"/>
    </source>
</evidence>
<evidence type="ECO:0000256" key="14">
    <source>
        <dbReference type="ARBA" id="ARBA00049255"/>
    </source>
</evidence>
<comment type="cofactor">
    <cofactor evidence="15">
        <name>Mg(2+)</name>
        <dbReference type="ChEBI" id="CHEBI:18420"/>
    </cofactor>
    <text evidence="15">Binds 2 magnesium ions per tetramer.</text>
</comment>
<dbReference type="Gene3D" id="3.50.40.10">
    <property type="entry name" value="Phenylalanyl-trna Synthetase, Chain B, domain 3"/>
    <property type="match status" value="1"/>
</dbReference>
<dbReference type="CDD" id="cd02796">
    <property type="entry name" value="tRNA_bind_bactPheRS"/>
    <property type="match status" value="1"/>
</dbReference>
<dbReference type="EMBL" id="JADPIE010000006">
    <property type="protein sequence ID" value="MBF8437606.1"/>
    <property type="molecule type" value="Genomic_DNA"/>
</dbReference>
<dbReference type="InterPro" id="IPR033714">
    <property type="entry name" value="tRNA_bind_bactPheRS"/>
</dbReference>
<dbReference type="Pfam" id="PF17759">
    <property type="entry name" value="tRNA_synthFbeta"/>
    <property type="match status" value="1"/>
</dbReference>
<dbReference type="InterPro" id="IPR002547">
    <property type="entry name" value="tRNA-bd_dom"/>
</dbReference>
<feature type="domain" description="FDX-ACB" evidence="18">
    <location>
        <begin position="701"/>
        <end position="794"/>
    </location>
</feature>
<dbReference type="InterPro" id="IPR009061">
    <property type="entry name" value="DNA-bd_dom_put_sf"/>
</dbReference>
<dbReference type="SMART" id="SM00896">
    <property type="entry name" value="FDX-ACB"/>
    <property type="match status" value="1"/>
</dbReference>
<evidence type="ECO:0000256" key="10">
    <source>
        <dbReference type="ARBA" id="ARBA00022842"/>
    </source>
</evidence>
<dbReference type="HAMAP" id="MF_00283">
    <property type="entry name" value="Phe_tRNA_synth_beta1"/>
    <property type="match status" value="1"/>
</dbReference>
<comment type="catalytic activity">
    <reaction evidence="14 15">
        <text>tRNA(Phe) + L-phenylalanine + ATP = L-phenylalanyl-tRNA(Phe) + AMP + diphosphate + H(+)</text>
        <dbReference type="Rhea" id="RHEA:19413"/>
        <dbReference type="Rhea" id="RHEA-COMP:9668"/>
        <dbReference type="Rhea" id="RHEA-COMP:9699"/>
        <dbReference type="ChEBI" id="CHEBI:15378"/>
        <dbReference type="ChEBI" id="CHEBI:30616"/>
        <dbReference type="ChEBI" id="CHEBI:33019"/>
        <dbReference type="ChEBI" id="CHEBI:58095"/>
        <dbReference type="ChEBI" id="CHEBI:78442"/>
        <dbReference type="ChEBI" id="CHEBI:78531"/>
        <dbReference type="ChEBI" id="CHEBI:456215"/>
        <dbReference type="EC" id="6.1.1.20"/>
    </reaction>
</comment>
<dbReference type="SUPFAM" id="SSF56037">
    <property type="entry name" value="PheT/TilS domain"/>
    <property type="match status" value="1"/>
</dbReference>
<dbReference type="EC" id="6.1.1.20" evidence="15"/>
<dbReference type="Pfam" id="PF03484">
    <property type="entry name" value="B5"/>
    <property type="match status" value="1"/>
</dbReference>
<keyword evidence="10 15" id="KW-0460">Magnesium</keyword>
<dbReference type="InterPro" id="IPR004532">
    <property type="entry name" value="Phe-tRNA-ligase_IIc_bsu_bact"/>
</dbReference>
<dbReference type="InterPro" id="IPR020825">
    <property type="entry name" value="Phe-tRNA_synthase-like_B3/B4"/>
</dbReference>
<keyword evidence="9 15" id="KW-0067">ATP-binding</keyword>
<dbReference type="Gene3D" id="3.30.70.380">
    <property type="entry name" value="Ferrodoxin-fold anticodon-binding domain"/>
    <property type="match status" value="1"/>
</dbReference>
<dbReference type="CDD" id="cd00769">
    <property type="entry name" value="PheRS_beta_core"/>
    <property type="match status" value="1"/>
</dbReference>
<organism evidence="20 21">
    <name type="scientific">Halonatronomonas betaini</name>
    <dbReference type="NCBI Taxonomy" id="2778430"/>
    <lineage>
        <taxon>Bacteria</taxon>
        <taxon>Bacillati</taxon>
        <taxon>Bacillota</taxon>
        <taxon>Clostridia</taxon>
        <taxon>Halanaerobiales</taxon>
        <taxon>Halarsenatibacteraceae</taxon>
        <taxon>Halonatronomonas</taxon>
    </lineage>
</organism>
<dbReference type="Proteomes" id="UP000621436">
    <property type="component" value="Unassembled WGS sequence"/>
</dbReference>
<evidence type="ECO:0000256" key="13">
    <source>
        <dbReference type="ARBA" id="ARBA00023146"/>
    </source>
</evidence>
<comment type="subcellular location">
    <subcellularLocation>
        <location evidence="1 15">Cytoplasm</location>
    </subcellularLocation>
</comment>
<dbReference type="SMART" id="SM00874">
    <property type="entry name" value="B5"/>
    <property type="match status" value="1"/>
</dbReference>
<dbReference type="InterPro" id="IPR005146">
    <property type="entry name" value="B3/B4_tRNA-bd"/>
</dbReference>
<dbReference type="InterPro" id="IPR045060">
    <property type="entry name" value="Phe-tRNA-ligase_IIc_bsu"/>
</dbReference>
<dbReference type="InterPro" id="IPR045864">
    <property type="entry name" value="aa-tRNA-synth_II/BPL/LPL"/>
</dbReference>
<keyword evidence="6 15" id="KW-0436">Ligase</keyword>
<dbReference type="SUPFAM" id="SSF46955">
    <property type="entry name" value="Putative DNA-binding domain"/>
    <property type="match status" value="1"/>
</dbReference>
<dbReference type="SMART" id="SM00873">
    <property type="entry name" value="B3_4"/>
    <property type="match status" value="1"/>
</dbReference>
<dbReference type="GO" id="GO:0000287">
    <property type="term" value="F:magnesium ion binding"/>
    <property type="evidence" value="ECO:0007669"/>
    <property type="project" value="UniProtKB-UniRule"/>
</dbReference>
<evidence type="ECO:0000256" key="2">
    <source>
        <dbReference type="ARBA" id="ARBA00008653"/>
    </source>
</evidence>
<dbReference type="GO" id="GO:0005524">
    <property type="term" value="F:ATP binding"/>
    <property type="evidence" value="ECO:0007669"/>
    <property type="project" value="UniProtKB-UniRule"/>
</dbReference>
<dbReference type="SUPFAM" id="SSF55681">
    <property type="entry name" value="Class II aaRS and biotin synthetases"/>
    <property type="match status" value="1"/>
</dbReference>
<dbReference type="GO" id="GO:0004826">
    <property type="term" value="F:phenylalanine-tRNA ligase activity"/>
    <property type="evidence" value="ECO:0007669"/>
    <property type="project" value="UniProtKB-UniRule"/>
</dbReference>
<dbReference type="GO" id="GO:0009328">
    <property type="term" value="C:phenylalanine-tRNA ligase complex"/>
    <property type="evidence" value="ECO:0007669"/>
    <property type="project" value="TreeGrafter"/>
</dbReference>
<keyword evidence="7 15" id="KW-0479">Metal-binding</keyword>
<feature type="domain" description="TRNA-binding" evidence="17">
    <location>
        <begin position="39"/>
        <end position="149"/>
    </location>
</feature>
<dbReference type="NCBIfam" id="NF045760">
    <property type="entry name" value="YtpR"/>
    <property type="match status" value="1"/>
</dbReference>
<evidence type="ECO:0000256" key="16">
    <source>
        <dbReference type="PROSITE-ProRule" id="PRU00209"/>
    </source>
</evidence>
<sequence length="796" mass="89709">MQISHNWLNSYIDLPYTPYELEKKLTMAGLEVEKLEFLGSGLEDIIVGKVLDVKEHENADKLHVCQVDCGEDEVYQIVCGADNVRKDLKVPVALPGTILPDGMKIGEAKLRGVQSNGMICSADELKLAEERQPGIMELPDDFSVGAKFIDEYMLNDFVYKLDLTPNYSRCLGMLGVARELSALADENLEINYPDTNLESEEDLPVKIDIEDENLCSRYTARLIKGIEIGPSPIWMQRYLKASGIRPINNVVDITNFVMLEYNQPLHAFDYDKVSGDKIIIRRARQGEDLVTLDGQRRELDEDVLVIADENKAIGLAGVMGGEETEVSSETENILLEAACFDPVNIRTTARKFALPSESSHRFERKIDIKAIAEVSRRAANLFVKYAGAEVVGNLNDEYPSPEAELILSLRPDKVNNHLGIDIEKEEIRDMLEALGFSVEIETDKLKVDVPSFRTDVEYQADLIEEVARVYGYNNIPYTRPASKGSGGRNENQKKELTLMKLLQGQGLDEAKTFSLWESKSKYLKLLPEDKAIELRLKNPLSEAFADLRTTLLPGLINVLANNSRKQIKNMAVYEIGRVFFDRGNQKPGEKNMLAMASMGASVDSWDLDAPDFFYLKGILENLFDYYKIDNYKFEKAAYEIFHPGRAANILINGKDCGMIGEIHPDIQEDEDLPERTAIVEINLDNLFALTGRDSIRHGEISRYPSTERDLALIVSEEVTAGAIIESIKDISGRILEKVELFDYYKGSQIPEGKKSLALKLTYLDKDKTIKEEEVTEEIEKVIKELKSRFNVEIRGN</sequence>
<evidence type="ECO:0000259" key="18">
    <source>
        <dbReference type="PROSITE" id="PS51447"/>
    </source>
</evidence>
<name>A0A931F8C8_9FIRM</name>
<dbReference type="FunFam" id="3.50.40.10:FF:000001">
    <property type="entry name" value="Phenylalanine--tRNA ligase beta subunit"/>
    <property type="match status" value="1"/>
</dbReference>
<comment type="similarity">
    <text evidence="2 15">Belongs to the phenylalanyl-tRNA synthetase beta subunit family. Type 1 subfamily.</text>
</comment>
<reference evidence="20" key="1">
    <citation type="submission" date="2020-11" db="EMBL/GenBank/DDBJ databases">
        <title>Halonatronomonas betainensis gen. nov., sp. nov. a novel haloalkaliphilic representative of the family Halanaerobiacae capable of betaine degradation.</title>
        <authorList>
            <person name="Boltyanskaya Y."/>
            <person name="Kevbrin V."/>
            <person name="Detkova E."/>
            <person name="Grouzdev D.S."/>
            <person name="Koziaeva V."/>
            <person name="Zhilina T."/>
        </authorList>
    </citation>
    <scope>NUCLEOTIDE SEQUENCE</scope>
    <source>
        <strain evidence="20">Z-7014</strain>
    </source>
</reference>
<dbReference type="InterPro" id="IPR005147">
    <property type="entry name" value="tRNA_synthase_B5-dom"/>
</dbReference>
<evidence type="ECO:0000256" key="6">
    <source>
        <dbReference type="ARBA" id="ARBA00022598"/>
    </source>
</evidence>
<protein>
    <recommendedName>
        <fullName evidence="15">Phenylalanine--tRNA ligase beta subunit</fullName>
        <ecNumber evidence="15">6.1.1.20</ecNumber>
    </recommendedName>
    <alternativeName>
        <fullName evidence="15">Phenylalanyl-tRNA synthetase beta subunit</fullName>
        <shortName evidence="15">PheRS</shortName>
    </alternativeName>
</protein>
<dbReference type="AlphaFoldDB" id="A0A931F8C8"/>
<comment type="subunit">
    <text evidence="3 15">Tetramer of two alpha and two beta subunits.</text>
</comment>
<dbReference type="Gene3D" id="3.30.930.10">
    <property type="entry name" value="Bira Bifunctional Protein, Domain 2"/>
    <property type="match status" value="1"/>
</dbReference>
<evidence type="ECO:0000256" key="7">
    <source>
        <dbReference type="ARBA" id="ARBA00022723"/>
    </source>
</evidence>
<keyword evidence="11 16" id="KW-0694">RNA-binding</keyword>
<feature type="domain" description="B5" evidence="19">
    <location>
        <begin position="402"/>
        <end position="477"/>
    </location>
</feature>
<keyword evidence="4 15" id="KW-0963">Cytoplasm</keyword>
<evidence type="ECO:0000256" key="12">
    <source>
        <dbReference type="ARBA" id="ARBA00022917"/>
    </source>
</evidence>
<dbReference type="PROSITE" id="PS51447">
    <property type="entry name" value="FDX_ACB"/>
    <property type="match status" value="1"/>
</dbReference>
<evidence type="ECO:0000256" key="4">
    <source>
        <dbReference type="ARBA" id="ARBA00022490"/>
    </source>
</evidence>
<feature type="binding site" evidence="15">
    <location>
        <position position="461"/>
    </location>
    <ligand>
        <name>Mg(2+)</name>
        <dbReference type="ChEBI" id="CHEBI:18420"/>
        <note>shared with alpha subunit</note>
    </ligand>
</feature>
<feature type="binding site" evidence="15">
    <location>
        <position position="464"/>
    </location>
    <ligand>
        <name>Mg(2+)</name>
        <dbReference type="ChEBI" id="CHEBI:18420"/>
        <note>shared with alpha subunit</note>
    </ligand>
</feature>
<dbReference type="InterPro" id="IPR012340">
    <property type="entry name" value="NA-bd_OB-fold"/>
</dbReference>
<keyword evidence="5 16" id="KW-0820">tRNA-binding</keyword>
<dbReference type="FunFam" id="3.30.70.380:FF:000001">
    <property type="entry name" value="Phenylalanine--tRNA ligase beta subunit"/>
    <property type="match status" value="1"/>
</dbReference>
<dbReference type="GO" id="GO:0000049">
    <property type="term" value="F:tRNA binding"/>
    <property type="evidence" value="ECO:0007669"/>
    <property type="project" value="UniProtKB-UniRule"/>
</dbReference>
<dbReference type="RefSeq" id="WP_270454601.1">
    <property type="nucleotide sequence ID" value="NZ_JADPIE010000006.1"/>
</dbReference>
<dbReference type="FunFam" id="3.30.56.10:FF:000002">
    <property type="entry name" value="Phenylalanine--tRNA ligase beta subunit"/>
    <property type="match status" value="1"/>
</dbReference>
<dbReference type="InterPro" id="IPR036690">
    <property type="entry name" value="Fdx_antiC-bd_sf"/>
</dbReference>
<dbReference type="InterPro" id="IPR041616">
    <property type="entry name" value="PheRS_beta_core"/>
</dbReference>
<dbReference type="FunFam" id="2.40.50.140:FF:000045">
    <property type="entry name" value="Phenylalanine--tRNA ligase beta subunit"/>
    <property type="match status" value="1"/>
</dbReference>
<dbReference type="GO" id="GO:0140096">
    <property type="term" value="F:catalytic activity, acting on a protein"/>
    <property type="evidence" value="ECO:0007669"/>
    <property type="project" value="UniProtKB-ARBA"/>
</dbReference>
<evidence type="ECO:0000313" key="20">
    <source>
        <dbReference type="EMBL" id="MBF8437606.1"/>
    </source>
</evidence>